<feature type="domain" description="6-phosphogluconate dehydrogenase NADP-binding" evidence="3">
    <location>
        <begin position="5"/>
        <end position="163"/>
    </location>
</feature>
<evidence type="ECO:0000259" key="4">
    <source>
        <dbReference type="Pfam" id="PF14833"/>
    </source>
</evidence>
<sequence>MADHITFIGLGAMGYGMASNLRKKMDSSQTLFVYDVVRESCERFQGELGEYGPVEIVDSPAAGVDKSRTLVTIVPKSENVREVYLDGPGAVINATKGDRLVLECSTIDVQTTREVGAKVAEAGLGMYLDAPVSGGPIGAANGTLSFLLGQSDEDTATASRITQIVHMMANPGKVVFCGGLGTGLVAKICNNYLSFCNMLSIAESMSMGVRLGIDKHVLFKCISNSGGNSATFHNFQPCPGVIPHLPSSNRFKAGFRPFMIVKDLSLGVEAGAQAGVQTTMAEAALETYRKAMEDPRCRDRDATSVWLMINGLTDEDVEIS</sequence>
<dbReference type="SUPFAM" id="SSF48179">
    <property type="entry name" value="6-phosphogluconate dehydrogenase C-terminal domain-like"/>
    <property type="match status" value="1"/>
</dbReference>
<keyword evidence="2" id="KW-0520">NAD</keyword>
<dbReference type="PIRSF" id="PIRSF000103">
    <property type="entry name" value="HIBADH"/>
    <property type="match status" value="1"/>
</dbReference>
<evidence type="ECO:0000313" key="6">
    <source>
        <dbReference type="Proteomes" id="UP001610446"/>
    </source>
</evidence>
<dbReference type="Proteomes" id="UP001610446">
    <property type="component" value="Unassembled WGS sequence"/>
</dbReference>
<evidence type="ECO:0000259" key="3">
    <source>
        <dbReference type="Pfam" id="PF03446"/>
    </source>
</evidence>
<dbReference type="Gene3D" id="3.40.50.720">
    <property type="entry name" value="NAD(P)-binding Rossmann-like Domain"/>
    <property type="match status" value="1"/>
</dbReference>
<dbReference type="InterPro" id="IPR029154">
    <property type="entry name" value="HIBADH-like_NADP-bd"/>
</dbReference>
<name>A0ABR4IBJ6_9EURO</name>
<accession>A0ABR4IBJ6</accession>
<evidence type="ECO:0000256" key="1">
    <source>
        <dbReference type="ARBA" id="ARBA00023002"/>
    </source>
</evidence>
<dbReference type="InterPro" id="IPR002204">
    <property type="entry name" value="3-OH-isobutyrate_DH-rel_CS"/>
</dbReference>
<dbReference type="Pfam" id="PF03446">
    <property type="entry name" value="NAD_binding_2"/>
    <property type="match status" value="1"/>
</dbReference>
<evidence type="ECO:0000313" key="5">
    <source>
        <dbReference type="EMBL" id="KAL2825106.1"/>
    </source>
</evidence>
<dbReference type="InterPro" id="IPR036291">
    <property type="entry name" value="NAD(P)-bd_dom_sf"/>
</dbReference>
<dbReference type="InterPro" id="IPR013328">
    <property type="entry name" value="6PGD_dom2"/>
</dbReference>
<gene>
    <name evidence="5" type="ORF">BJY01DRAFT_256347</name>
</gene>
<dbReference type="PANTHER" id="PTHR22981:SF81">
    <property type="entry name" value="DEHYDROGENASE, PUTATIVE-RELATED"/>
    <property type="match status" value="1"/>
</dbReference>
<protein>
    <submittedName>
        <fullName evidence="5">NAD binding domain of 6-phosphogluconate dehydrogenase-domain-containing protein</fullName>
    </submittedName>
</protein>
<feature type="domain" description="3-hydroxyisobutyrate dehydrogenase-like NAD-binding" evidence="4">
    <location>
        <begin position="181"/>
        <end position="304"/>
    </location>
</feature>
<dbReference type="InterPro" id="IPR008927">
    <property type="entry name" value="6-PGluconate_DH-like_C_sf"/>
</dbReference>
<dbReference type="PANTHER" id="PTHR22981">
    <property type="entry name" value="3-HYDROXYISOBUTYRATE DEHYDROGENASE-RELATED"/>
    <property type="match status" value="1"/>
</dbReference>
<dbReference type="SUPFAM" id="SSF51735">
    <property type="entry name" value="NAD(P)-binding Rossmann-fold domains"/>
    <property type="match status" value="1"/>
</dbReference>
<comment type="caution">
    <text evidence="5">The sequence shown here is derived from an EMBL/GenBank/DDBJ whole genome shotgun (WGS) entry which is preliminary data.</text>
</comment>
<dbReference type="InterPro" id="IPR015815">
    <property type="entry name" value="HIBADH-related"/>
</dbReference>
<keyword evidence="6" id="KW-1185">Reference proteome</keyword>
<proteinExistence type="predicted"/>
<dbReference type="PROSITE" id="PS00895">
    <property type="entry name" value="3_HYDROXYISOBUT_DH"/>
    <property type="match status" value="1"/>
</dbReference>
<dbReference type="Pfam" id="PF14833">
    <property type="entry name" value="NAD_binding_11"/>
    <property type="match status" value="1"/>
</dbReference>
<dbReference type="Gene3D" id="1.10.1040.10">
    <property type="entry name" value="N-(1-d-carboxylethyl)-l-norvaline Dehydrogenase, domain 2"/>
    <property type="match status" value="1"/>
</dbReference>
<dbReference type="EMBL" id="JBFXLU010000515">
    <property type="protein sequence ID" value="KAL2825106.1"/>
    <property type="molecule type" value="Genomic_DNA"/>
</dbReference>
<dbReference type="InterPro" id="IPR006115">
    <property type="entry name" value="6PGDH_NADP-bd"/>
</dbReference>
<keyword evidence="1" id="KW-0560">Oxidoreductase</keyword>
<organism evidence="5 6">
    <name type="scientific">Aspergillus pseudoustus</name>
    <dbReference type="NCBI Taxonomy" id="1810923"/>
    <lineage>
        <taxon>Eukaryota</taxon>
        <taxon>Fungi</taxon>
        <taxon>Dikarya</taxon>
        <taxon>Ascomycota</taxon>
        <taxon>Pezizomycotina</taxon>
        <taxon>Eurotiomycetes</taxon>
        <taxon>Eurotiomycetidae</taxon>
        <taxon>Eurotiales</taxon>
        <taxon>Aspergillaceae</taxon>
        <taxon>Aspergillus</taxon>
        <taxon>Aspergillus subgen. Nidulantes</taxon>
    </lineage>
</organism>
<evidence type="ECO:0000256" key="2">
    <source>
        <dbReference type="ARBA" id="ARBA00023027"/>
    </source>
</evidence>
<reference evidence="5 6" key="1">
    <citation type="submission" date="2024-07" db="EMBL/GenBank/DDBJ databases">
        <title>Section-level genome sequencing and comparative genomics of Aspergillus sections Usti and Cavernicolus.</title>
        <authorList>
            <consortium name="Lawrence Berkeley National Laboratory"/>
            <person name="Nybo J.L."/>
            <person name="Vesth T.C."/>
            <person name="Theobald S."/>
            <person name="Frisvad J.C."/>
            <person name="Larsen T.O."/>
            <person name="Kjaerboelling I."/>
            <person name="Rothschild-Mancinelli K."/>
            <person name="Lyhne E.K."/>
            <person name="Kogle M.E."/>
            <person name="Barry K."/>
            <person name="Clum A."/>
            <person name="Na H."/>
            <person name="Ledsgaard L."/>
            <person name="Lin J."/>
            <person name="Lipzen A."/>
            <person name="Kuo A."/>
            <person name="Riley R."/>
            <person name="Mondo S."/>
            <person name="Labutti K."/>
            <person name="Haridas S."/>
            <person name="Pangalinan J."/>
            <person name="Salamov A.A."/>
            <person name="Simmons B.A."/>
            <person name="Magnuson J.K."/>
            <person name="Chen J."/>
            <person name="Drula E."/>
            <person name="Henrissat B."/>
            <person name="Wiebenga A."/>
            <person name="Lubbers R.J."/>
            <person name="Gomes A.C."/>
            <person name="Makela M.R."/>
            <person name="Stajich J."/>
            <person name="Grigoriev I.V."/>
            <person name="Mortensen U.H."/>
            <person name="De Vries R.P."/>
            <person name="Baker S.E."/>
            <person name="Andersen M.R."/>
        </authorList>
    </citation>
    <scope>NUCLEOTIDE SEQUENCE [LARGE SCALE GENOMIC DNA]</scope>
    <source>
        <strain evidence="5 6">CBS 123904</strain>
    </source>
</reference>